<gene>
    <name evidence="6" type="ORF">V2H41_00320</name>
</gene>
<dbReference type="Proteomes" id="UP001357452">
    <property type="component" value="Unassembled WGS sequence"/>
</dbReference>
<evidence type="ECO:0000256" key="1">
    <source>
        <dbReference type="ARBA" id="ARBA00022630"/>
    </source>
</evidence>
<name>A0ABU7RCI0_9BACT</name>
<dbReference type="RefSeq" id="WP_330973112.1">
    <property type="nucleotide sequence ID" value="NZ_JAZGLY010000001.1"/>
</dbReference>
<keyword evidence="4" id="KW-0521">NADP</keyword>
<keyword evidence="3" id="KW-0274">FAD</keyword>
<sequence length="503" mass="56308">MNKKYNVIVVGSGIGGLLCAALLARKGMKVCVVEKNKQLGGNLQTFARDKQLFDTGVHYIGGLEKGQNLYQIFKYVGLMEELKLERMDECFDKILIGNDPTVYCQSQGYDAFVNTLAASFSQERDNIIAYCNKVKEVCASFPLYNLRLRGEEAHEYKGNNESAQEVIASFTTNKKLQAVLAGNNILYAGDGNTTPFHMHALIANSYIESSWKCVGGGSQIAKILGRIIRNHGGDILRNSEVTAMVEEAGVITHIELENGDCLYGDYFISNIHPAVTLKITRSRLIGEVYKKRITELSGGISSFSLHMVLKEGTVPYEKCNYYYHKEGELWNINNYMLPNWPLGYGLYFAEDKNRKGYAATVSVLTPMRYEEVSPWVHTYNRVGKEGFRGANYEAFKKQKATALMNLVGDRFPHIVQNIKSYYTSTPLTNRDYIGDPTGSMYGILKDYHDPLKTMISPRTKIPNLFLTGQNINLHGILGTSLSATLTCIMLLKDSSIIDNIRNA</sequence>
<dbReference type="EMBL" id="JAZGLY010000001">
    <property type="protein sequence ID" value="MEE6185703.1"/>
    <property type="molecule type" value="Genomic_DNA"/>
</dbReference>
<evidence type="ECO:0000313" key="7">
    <source>
        <dbReference type="Proteomes" id="UP001357452"/>
    </source>
</evidence>
<keyword evidence="2" id="KW-0732">Signal</keyword>
<comment type="caution">
    <text evidence="6">The sequence shown here is derived from an EMBL/GenBank/DDBJ whole genome shotgun (WGS) entry which is preliminary data.</text>
</comment>
<dbReference type="SUPFAM" id="SSF51905">
    <property type="entry name" value="FAD/NAD(P)-binding domain"/>
    <property type="match status" value="1"/>
</dbReference>
<keyword evidence="5" id="KW-0520">NAD</keyword>
<dbReference type="Gene3D" id="3.50.50.60">
    <property type="entry name" value="FAD/NAD(P)-binding domain"/>
    <property type="match status" value="2"/>
</dbReference>
<organism evidence="6 7">
    <name type="scientific">Niabella digestorum</name>
    <dbReference type="NCBI Taxonomy" id="3117701"/>
    <lineage>
        <taxon>Bacteria</taxon>
        <taxon>Pseudomonadati</taxon>
        <taxon>Bacteroidota</taxon>
        <taxon>Chitinophagia</taxon>
        <taxon>Chitinophagales</taxon>
        <taxon>Chitinophagaceae</taxon>
        <taxon>Niabella</taxon>
    </lineage>
</organism>
<evidence type="ECO:0000313" key="6">
    <source>
        <dbReference type="EMBL" id="MEE6185703.1"/>
    </source>
</evidence>
<dbReference type="PANTHER" id="PTHR46091:SF3">
    <property type="entry name" value="AMINE OXIDASE DOMAIN-CONTAINING PROTEIN"/>
    <property type="match status" value="1"/>
</dbReference>
<dbReference type="Pfam" id="PF13450">
    <property type="entry name" value="NAD_binding_8"/>
    <property type="match status" value="1"/>
</dbReference>
<dbReference type="InterPro" id="IPR052206">
    <property type="entry name" value="Retinol_saturase"/>
</dbReference>
<dbReference type="InterPro" id="IPR036188">
    <property type="entry name" value="FAD/NAD-bd_sf"/>
</dbReference>
<proteinExistence type="predicted"/>
<dbReference type="PANTHER" id="PTHR46091">
    <property type="entry name" value="BLR7054 PROTEIN"/>
    <property type="match status" value="1"/>
</dbReference>
<evidence type="ECO:0000256" key="4">
    <source>
        <dbReference type="ARBA" id="ARBA00022857"/>
    </source>
</evidence>
<protein>
    <submittedName>
        <fullName evidence="6">FAD-dependent oxidoreductase</fullName>
    </submittedName>
</protein>
<evidence type="ECO:0000256" key="5">
    <source>
        <dbReference type="ARBA" id="ARBA00023027"/>
    </source>
</evidence>
<reference evidence="6 7" key="1">
    <citation type="submission" date="2024-01" db="EMBL/GenBank/DDBJ databases">
        <title>Niabella digestum sp. nov., isolated from waste digestion system.</title>
        <authorList>
            <person name="Zhang L."/>
        </authorList>
    </citation>
    <scope>NUCLEOTIDE SEQUENCE [LARGE SCALE GENOMIC DNA]</scope>
    <source>
        <strain evidence="6 7">A18</strain>
    </source>
</reference>
<accession>A0ABU7RCI0</accession>
<keyword evidence="7" id="KW-1185">Reference proteome</keyword>
<evidence type="ECO:0000256" key="3">
    <source>
        <dbReference type="ARBA" id="ARBA00022827"/>
    </source>
</evidence>
<keyword evidence="1" id="KW-0285">Flavoprotein</keyword>
<evidence type="ECO:0000256" key="2">
    <source>
        <dbReference type="ARBA" id="ARBA00022729"/>
    </source>
</evidence>